<dbReference type="RefSeq" id="WP_344557334.1">
    <property type="nucleotide sequence ID" value="NZ_BAAANS010000060.1"/>
</dbReference>
<protein>
    <submittedName>
        <fullName evidence="1">Uncharacterized protein</fullName>
    </submittedName>
</protein>
<comment type="caution">
    <text evidence="1">The sequence shown here is derived from an EMBL/GenBank/DDBJ whole genome shotgun (WGS) entry which is preliminary data.</text>
</comment>
<accession>A0ABN2XXG5</accession>
<proteinExistence type="predicted"/>
<keyword evidence="2" id="KW-1185">Reference proteome</keyword>
<name>A0ABN2XXG5_9ACTN</name>
<evidence type="ECO:0000313" key="2">
    <source>
        <dbReference type="Proteomes" id="UP001500897"/>
    </source>
</evidence>
<dbReference type="EMBL" id="BAAANS010000060">
    <property type="protein sequence ID" value="GAA2117830.1"/>
    <property type="molecule type" value="Genomic_DNA"/>
</dbReference>
<dbReference type="Proteomes" id="UP001500897">
    <property type="component" value="Unassembled WGS sequence"/>
</dbReference>
<organism evidence="1 2">
    <name type="scientific">Kitasatospora saccharophila</name>
    <dbReference type="NCBI Taxonomy" id="407973"/>
    <lineage>
        <taxon>Bacteria</taxon>
        <taxon>Bacillati</taxon>
        <taxon>Actinomycetota</taxon>
        <taxon>Actinomycetes</taxon>
        <taxon>Kitasatosporales</taxon>
        <taxon>Streptomycetaceae</taxon>
        <taxon>Kitasatospora</taxon>
    </lineage>
</organism>
<reference evidence="1 2" key="1">
    <citation type="journal article" date="2019" name="Int. J. Syst. Evol. Microbiol.">
        <title>The Global Catalogue of Microorganisms (GCM) 10K type strain sequencing project: providing services to taxonomists for standard genome sequencing and annotation.</title>
        <authorList>
            <consortium name="The Broad Institute Genomics Platform"/>
            <consortium name="The Broad Institute Genome Sequencing Center for Infectious Disease"/>
            <person name="Wu L."/>
            <person name="Ma J."/>
        </authorList>
    </citation>
    <scope>NUCLEOTIDE SEQUENCE [LARGE SCALE GENOMIC DNA]</scope>
    <source>
        <strain evidence="1 2">JCM 14559</strain>
    </source>
</reference>
<sequence length="103" mass="11088">MLYTGQPLGDTDVLHRFLLGRFTEAERAADLLEQAFRTARLDPPSGLSPVYRDDAPPEFGAVTLGCVGLPWVQRLAQALIELAFLRGELPVPPRTASALGAAS</sequence>
<gene>
    <name evidence="1" type="ORF">GCM10009759_64610</name>
</gene>
<evidence type="ECO:0000313" key="1">
    <source>
        <dbReference type="EMBL" id="GAA2117830.1"/>
    </source>
</evidence>